<protein>
    <submittedName>
        <fullName evidence="1">Uncharacterized protein</fullName>
    </submittedName>
</protein>
<evidence type="ECO:0000313" key="1">
    <source>
        <dbReference type="EMBL" id="TGD17840.1"/>
    </source>
</evidence>
<dbReference type="EMBL" id="RKLX01000021">
    <property type="protein sequence ID" value="TGD17840.1"/>
    <property type="molecule type" value="Genomic_DNA"/>
</dbReference>
<comment type="caution">
    <text evidence="1">The sequence shown here is derived from an EMBL/GenBank/DDBJ whole genome shotgun (WGS) entry which is preliminary data.</text>
</comment>
<proteinExistence type="predicted"/>
<dbReference type="Proteomes" id="UP000297348">
    <property type="component" value="Unassembled WGS sequence"/>
</dbReference>
<sequence length="69" mass="7913">MDDLVSRSWLSVDVRFSYVKVKKTGPGGFVPGLVFVWTQSVRFMALSPTIFEKNNQIKKYLAHFYGVEP</sequence>
<accession>A0A4Z0J9W1</accession>
<name>A0A4Z0J9W1_9LACO</name>
<evidence type="ECO:0000313" key="2">
    <source>
        <dbReference type="Proteomes" id="UP000297348"/>
    </source>
</evidence>
<organism evidence="1 2">
    <name type="scientific">Levilactobacillus suantsaiihabitans</name>
    <dbReference type="NCBI Taxonomy" id="2487722"/>
    <lineage>
        <taxon>Bacteria</taxon>
        <taxon>Bacillati</taxon>
        <taxon>Bacillota</taxon>
        <taxon>Bacilli</taxon>
        <taxon>Lactobacillales</taxon>
        <taxon>Lactobacillaceae</taxon>
        <taxon>Levilactobacillus</taxon>
    </lineage>
</organism>
<dbReference type="AlphaFoldDB" id="A0A4Z0J9W1"/>
<keyword evidence="2" id="KW-1185">Reference proteome</keyword>
<reference evidence="1 2" key="1">
    <citation type="submission" date="2018-10" db="EMBL/GenBank/DDBJ databases">
        <title>Lactobacillus sp. R7 and Lactobacillus sp. R19 isolated from fermented mustard green product of Taiwan.</title>
        <authorList>
            <person name="Lin S.-T."/>
        </authorList>
    </citation>
    <scope>NUCLEOTIDE SEQUENCE [LARGE SCALE GENOMIC DNA]</scope>
    <source>
        <strain evidence="1 2">BCRC 81129</strain>
    </source>
</reference>
<gene>
    <name evidence="1" type="ORF">EGT51_10665</name>
</gene>